<dbReference type="Proteomes" id="UP000783213">
    <property type="component" value="Unassembled WGS sequence"/>
</dbReference>
<feature type="compositionally biased region" description="Basic and acidic residues" evidence="1">
    <location>
        <begin position="335"/>
        <end position="348"/>
    </location>
</feature>
<dbReference type="Gene3D" id="3.30.360.20">
    <property type="entry name" value="RNA 3'-terminal phosphate cyclase, insert domain"/>
    <property type="match status" value="1"/>
</dbReference>
<dbReference type="InterPro" id="IPR013792">
    <property type="entry name" value="RNA3'P_cycl/enolpyr_Trfase_a/b"/>
</dbReference>
<dbReference type="PANTHER" id="PTHR11096:SF0">
    <property type="entry name" value="RNA 3'-TERMINAL PHOSPHATE CYCLASE"/>
    <property type="match status" value="1"/>
</dbReference>
<dbReference type="SUPFAM" id="SSF55205">
    <property type="entry name" value="EPT/RTPC-like"/>
    <property type="match status" value="1"/>
</dbReference>
<dbReference type="GeneID" id="62231515"/>
<dbReference type="Gene3D" id="3.65.10.20">
    <property type="entry name" value="RNA 3'-terminal phosphate cyclase domain"/>
    <property type="match status" value="1"/>
</dbReference>
<dbReference type="InterPro" id="IPR023797">
    <property type="entry name" value="RNA3'_phos_cyclase_dom"/>
</dbReference>
<dbReference type="RefSeq" id="XP_038811011.1">
    <property type="nucleotide sequence ID" value="XM_038952361.1"/>
</dbReference>
<evidence type="ECO:0000256" key="1">
    <source>
        <dbReference type="SAM" id="MobiDB-lite"/>
    </source>
</evidence>
<dbReference type="InterPro" id="IPR037136">
    <property type="entry name" value="RNA3'_phos_cyclase_dom_sf"/>
</dbReference>
<evidence type="ECO:0000259" key="2">
    <source>
        <dbReference type="Pfam" id="PF01137"/>
    </source>
</evidence>
<name>A0ABQ7IPG5_9HELO</name>
<sequence length="416" mass="46118">MAKSAPQKLVKLDGRTGEGGGQLVRIAVSLAALTGTPLLITNVRGNRLGKRNVGLKAQHVSAIKWLAKITSAETTGCFVGSKTIEFKPNSLHHYTIDRDIKIDADSASSILLVLQAILPVVLFANDAAALPISLSIKGGTNGSFSLSYEYLDQVLLPTLKRFGICVERELKVRGWSHGPLKLGHAEFKIHPIPFGQSLKVPNWPTERGIVKEIDISILVLETLQGPLENALATTIKQRFPEVKINIALRENTHRIYTLLVAHTSTGLRFGRDWLYDRKTKDRTPEDISAEIAGKVVEDLDSEFKKGGLVDEYLQDQLVIFQALADGRSTILGHELSSDPRSRPDRTDEPFGDGSRHTTTARWVASQMLPQLKWYNNGQTCEGVGWKINASNITMVSDNFDEIYQFIIKNRIAKLYQ</sequence>
<dbReference type="EMBL" id="RCSX01000009">
    <property type="protein sequence ID" value="KAF7930340.1"/>
    <property type="molecule type" value="Genomic_DNA"/>
</dbReference>
<dbReference type="InterPro" id="IPR036553">
    <property type="entry name" value="RPTC_insert"/>
</dbReference>
<dbReference type="InterPro" id="IPR000228">
    <property type="entry name" value="RNA3'_term_phos_cyc"/>
</dbReference>
<dbReference type="PANTHER" id="PTHR11096">
    <property type="entry name" value="RNA 3' TERMINAL PHOSPHATE CYCLASE"/>
    <property type="match status" value="1"/>
</dbReference>
<gene>
    <name evidence="3" type="ORF">EAE98_004741</name>
</gene>
<organism evidence="3 4">
    <name type="scientific">Botrytis deweyae</name>
    <dbReference type="NCBI Taxonomy" id="2478750"/>
    <lineage>
        <taxon>Eukaryota</taxon>
        <taxon>Fungi</taxon>
        <taxon>Dikarya</taxon>
        <taxon>Ascomycota</taxon>
        <taxon>Pezizomycotina</taxon>
        <taxon>Leotiomycetes</taxon>
        <taxon>Helotiales</taxon>
        <taxon>Sclerotiniaceae</taxon>
        <taxon>Botrytis</taxon>
    </lineage>
</organism>
<reference evidence="3 4" key="1">
    <citation type="journal article" date="2020" name="Genome Biol. Evol.">
        <title>Comparative genomics of Sclerotiniaceae.</title>
        <authorList>
            <person name="Valero Jimenez C.A."/>
            <person name="Steentjes M."/>
            <person name="Scholten O.E."/>
            <person name="Van Kan J.A.L."/>
        </authorList>
    </citation>
    <scope>NUCLEOTIDE SEQUENCE [LARGE SCALE GENOMIC DNA]</scope>
    <source>
        <strain evidence="3 4">B1</strain>
    </source>
</reference>
<feature type="domain" description="RNA 3'-terminal phosphate cyclase" evidence="2">
    <location>
        <begin position="17"/>
        <end position="337"/>
    </location>
</feature>
<evidence type="ECO:0000313" key="4">
    <source>
        <dbReference type="Proteomes" id="UP000783213"/>
    </source>
</evidence>
<protein>
    <recommendedName>
        <fullName evidence="2">RNA 3'-terminal phosphate cyclase domain-containing protein</fullName>
    </recommendedName>
</protein>
<feature type="region of interest" description="Disordered" evidence="1">
    <location>
        <begin position="333"/>
        <end position="356"/>
    </location>
</feature>
<dbReference type="Pfam" id="PF01137">
    <property type="entry name" value="RTC"/>
    <property type="match status" value="1"/>
</dbReference>
<keyword evidence="4" id="KW-1185">Reference proteome</keyword>
<evidence type="ECO:0000313" key="3">
    <source>
        <dbReference type="EMBL" id="KAF7930340.1"/>
    </source>
</evidence>
<accession>A0ABQ7IPG5</accession>
<comment type="caution">
    <text evidence="3">The sequence shown here is derived from an EMBL/GenBank/DDBJ whole genome shotgun (WGS) entry which is preliminary data.</text>
</comment>
<proteinExistence type="predicted"/>